<dbReference type="CDD" id="cd06423">
    <property type="entry name" value="CESA_like"/>
    <property type="match status" value="1"/>
</dbReference>
<gene>
    <name evidence="5" type="ORF">FEZ08_08780</name>
</gene>
<feature type="transmembrane region" description="Helical" evidence="4">
    <location>
        <begin position="389"/>
        <end position="411"/>
    </location>
</feature>
<comment type="caution">
    <text evidence="5">The sequence shown here is derived from an EMBL/GenBank/DDBJ whole genome shotgun (WGS) entry which is preliminary data.</text>
</comment>
<dbReference type="InParanoid" id="A0A5R8QAA6"/>
<keyword evidence="4" id="KW-1133">Transmembrane helix</keyword>
<dbReference type="AlphaFoldDB" id="A0A5R8QAA6"/>
<accession>A0A5R8QAA6</accession>
<dbReference type="Gene3D" id="3.90.550.10">
    <property type="entry name" value="Spore Coat Polysaccharide Biosynthesis Protein SpsA, Chain A"/>
    <property type="match status" value="1"/>
</dbReference>
<keyword evidence="3 5" id="KW-0808">Transferase</keyword>
<evidence type="ECO:0000256" key="4">
    <source>
        <dbReference type="SAM" id="Phobius"/>
    </source>
</evidence>
<evidence type="ECO:0000313" key="5">
    <source>
        <dbReference type="EMBL" id="TLG72579.1"/>
    </source>
</evidence>
<keyword evidence="6" id="KW-1185">Reference proteome</keyword>
<name>A0A5R8QAA6_9FIRM</name>
<dbReference type="EMBL" id="VBWP01000008">
    <property type="protein sequence ID" value="TLG72579.1"/>
    <property type="molecule type" value="Genomic_DNA"/>
</dbReference>
<proteinExistence type="inferred from homology"/>
<feature type="transmembrane region" description="Helical" evidence="4">
    <location>
        <begin position="354"/>
        <end position="377"/>
    </location>
</feature>
<evidence type="ECO:0000256" key="2">
    <source>
        <dbReference type="ARBA" id="ARBA00022676"/>
    </source>
</evidence>
<dbReference type="PANTHER" id="PTHR43630">
    <property type="entry name" value="POLY-BETA-1,6-N-ACETYL-D-GLUCOSAMINE SYNTHASE"/>
    <property type="match status" value="1"/>
</dbReference>
<dbReference type="FunCoup" id="A0A5R8QAA6">
    <property type="interactions" value="149"/>
</dbReference>
<keyword evidence="2" id="KW-0328">Glycosyltransferase</keyword>
<evidence type="ECO:0000256" key="3">
    <source>
        <dbReference type="ARBA" id="ARBA00022679"/>
    </source>
</evidence>
<dbReference type="Pfam" id="PF13641">
    <property type="entry name" value="Glyco_tranf_2_3"/>
    <property type="match status" value="1"/>
</dbReference>
<keyword evidence="4" id="KW-0472">Membrane</keyword>
<organism evidence="5 6">
    <name type="scientific">Culicoidibacter larvae</name>
    <dbReference type="NCBI Taxonomy" id="2579976"/>
    <lineage>
        <taxon>Bacteria</taxon>
        <taxon>Bacillati</taxon>
        <taxon>Bacillota</taxon>
        <taxon>Culicoidibacteria</taxon>
        <taxon>Culicoidibacterales</taxon>
        <taxon>Culicoidibacteraceae</taxon>
        <taxon>Culicoidibacter</taxon>
    </lineage>
</organism>
<evidence type="ECO:0000256" key="1">
    <source>
        <dbReference type="ARBA" id="ARBA00006739"/>
    </source>
</evidence>
<protein>
    <submittedName>
        <fullName evidence="5">Glycosyltransferase family 2 protein</fullName>
    </submittedName>
</protein>
<dbReference type="Proteomes" id="UP000306912">
    <property type="component" value="Unassembled WGS sequence"/>
</dbReference>
<dbReference type="SUPFAM" id="SSF53448">
    <property type="entry name" value="Nucleotide-diphospho-sugar transferases"/>
    <property type="match status" value="1"/>
</dbReference>
<dbReference type="GO" id="GO:0016757">
    <property type="term" value="F:glycosyltransferase activity"/>
    <property type="evidence" value="ECO:0007669"/>
    <property type="project" value="UniProtKB-KW"/>
</dbReference>
<reference evidence="5 6" key="1">
    <citation type="submission" date="2019-05" db="EMBL/GenBank/DDBJ databases">
        <title>Culicoidintestinum kansasii gen. nov., sp. nov. from the gastrointestinal tract of the biting midge, Culicoides sonorensis.</title>
        <authorList>
            <person name="Neupane S."/>
            <person name="Ghosh A."/>
            <person name="Gunther S."/>
            <person name="Martin K."/>
            <person name="Zurek L."/>
        </authorList>
    </citation>
    <scope>NUCLEOTIDE SEQUENCE [LARGE SCALE GENOMIC DNA]</scope>
    <source>
        <strain evidence="5 6">CS-1</strain>
    </source>
</reference>
<dbReference type="OrthoDB" id="9766299at2"/>
<feature type="transmembrane region" description="Helical" evidence="4">
    <location>
        <begin position="308"/>
        <end position="334"/>
    </location>
</feature>
<dbReference type="PANTHER" id="PTHR43630:SF1">
    <property type="entry name" value="POLY-BETA-1,6-N-ACETYL-D-GLUCOSAMINE SYNTHASE"/>
    <property type="match status" value="1"/>
</dbReference>
<comment type="similarity">
    <text evidence="1">Belongs to the glycosyltransferase 2 family.</text>
</comment>
<feature type="transmembrane region" description="Helical" evidence="4">
    <location>
        <begin position="6"/>
        <end position="28"/>
    </location>
</feature>
<dbReference type="RefSeq" id="WP_138191679.1">
    <property type="nucleotide sequence ID" value="NZ_VBWP01000008.1"/>
</dbReference>
<keyword evidence="4" id="KW-0812">Transmembrane</keyword>
<sequence>MLAFLLLFSVVSIWLAVIETLFIIAGSLRFHFKKLKESVEFKDIDWEHLPTVTVMVPAHNEERVIEATVRRILAMNYPHEKMEIRIINDRSQDNTKQIVKRIIKMYEKRDIQLINTADCEDAGGGKSQALNYGRQNARGEFLCVYDADAAPEQNALLLLVRKVLENEEYGAVFGRNKARNRNRNMLTRMINLELITSQRVVHTGRWQFFRLGQIPGTNFIVRRSIIDEIGGWDVDALTEDTELGFEIMARGYRIALESRAEAYQQEPEQLSVYIKQRTRWAKGNLYVVLKNVKRMFGRNDWRIKLETFYYLSTYFWFLVAVMISNTLFIIGLIFNLFNLFGFDFVLPIELSKPMYIVFVISWGLMYTLYVLQIFLALVTDRGQSTVRNFLLACVSYFTYAQLFIIISIQAYGSYFLDFVLKRQRKWYKTERY</sequence>
<evidence type="ECO:0000313" key="6">
    <source>
        <dbReference type="Proteomes" id="UP000306912"/>
    </source>
</evidence>
<dbReference type="InterPro" id="IPR029044">
    <property type="entry name" value="Nucleotide-diphossugar_trans"/>
</dbReference>